<evidence type="ECO:0000256" key="5">
    <source>
        <dbReference type="ARBA" id="ARBA00022741"/>
    </source>
</evidence>
<evidence type="ECO:0000256" key="1">
    <source>
        <dbReference type="ARBA" id="ARBA00012513"/>
    </source>
</evidence>
<dbReference type="GO" id="GO:0005634">
    <property type="term" value="C:nucleus"/>
    <property type="evidence" value="ECO:0007669"/>
    <property type="project" value="TreeGrafter"/>
</dbReference>
<dbReference type="SUPFAM" id="SSF56112">
    <property type="entry name" value="Protein kinase-like (PK-like)"/>
    <property type="match status" value="1"/>
</dbReference>
<dbReference type="GO" id="GO:0004694">
    <property type="term" value="F:eukaryotic translation initiation factor 2alpha kinase activity"/>
    <property type="evidence" value="ECO:0007669"/>
    <property type="project" value="TreeGrafter"/>
</dbReference>
<feature type="compositionally biased region" description="Acidic residues" evidence="12">
    <location>
        <begin position="21"/>
        <end position="36"/>
    </location>
</feature>
<keyword evidence="7 11" id="KW-0067">ATP-binding</keyword>
<comment type="caution">
    <text evidence="14">The sequence shown here is derived from an EMBL/GenBank/DDBJ whole genome shotgun (WGS) entry which is preliminary data.</text>
</comment>
<feature type="domain" description="Protein kinase" evidence="13">
    <location>
        <begin position="220"/>
        <end position="668"/>
    </location>
</feature>
<dbReference type="SMART" id="SM00220">
    <property type="entry name" value="S_TKc"/>
    <property type="match status" value="1"/>
</dbReference>
<dbReference type="OMA" id="WDWIADR"/>
<feature type="binding site" evidence="11">
    <location>
        <position position="250"/>
    </location>
    <ligand>
        <name>ATP</name>
        <dbReference type="ChEBI" id="CHEBI:30616"/>
    </ligand>
</feature>
<keyword evidence="3" id="KW-0597">Phosphoprotein</keyword>
<keyword evidence="15" id="KW-1185">Reference proteome</keyword>
<evidence type="ECO:0000256" key="8">
    <source>
        <dbReference type="ARBA" id="ARBA00023193"/>
    </source>
</evidence>
<reference evidence="14 15" key="2">
    <citation type="journal article" date="2014" name="J. Gen. Appl. Microbiol.">
        <title>The early diverging ascomycetous budding yeast Saitoella complicata has three histone deacetylases belonging to the Clr6, Hos2, and Rpd3 lineages.</title>
        <authorList>
            <person name="Nishida H."/>
            <person name="Matsumoto T."/>
            <person name="Kondo S."/>
            <person name="Hamamoto M."/>
            <person name="Yoshikawa H."/>
        </authorList>
    </citation>
    <scope>NUCLEOTIDE SEQUENCE [LARGE SCALE GENOMIC DNA]</scope>
    <source>
        <strain evidence="14 15">NRRL Y-17804</strain>
    </source>
</reference>
<feature type="region of interest" description="Disordered" evidence="12">
    <location>
        <begin position="671"/>
        <end position="694"/>
    </location>
</feature>
<evidence type="ECO:0000256" key="6">
    <source>
        <dbReference type="ARBA" id="ARBA00022777"/>
    </source>
</evidence>
<feature type="region of interest" description="Disordered" evidence="12">
    <location>
        <begin position="323"/>
        <end position="411"/>
    </location>
</feature>
<dbReference type="Pfam" id="PF22949">
    <property type="entry name" value="HRI2_3H"/>
    <property type="match status" value="1"/>
</dbReference>
<dbReference type="Pfam" id="PF00069">
    <property type="entry name" value="Pkinase"/>
    <property type="match status" value="2"/>
</dbReference>
<evidence type="ECO:0000256" key="12">
    <source>
        <dbReference type="SAM" id="MobiDB-lite"/>
    </source>
</evidence>
<dbReference type="InterPro" id="IPR011009">
    <property type="entry name" value="Kinase-like_dom_sf"/>
</dbReference>
<feature type="compositionally biased region" description="Basic and acidic residues" evidence="12">
    <location>
        <begin position="171"/>
        <end position="180"/>
    </location>
</feature>
<dbReference type="PROSITE" id="PS00108">
    <property type="entry name" value="PROTEIN_KINASE_ST"/>
    <property type="match status" value="1"/>
</dbReference>
<organism evidence="14 15">
    <name type="scientific">Saitoella complicata (strain BCRC 22490 / CBS 7301 / JCM 7358 / NBRC 10748 / NRRL Y-17804)</name>
    <dbReference type="NCBI Taxonomy" id="698492"/>
    <lineage>
        <taxon>Eukaryota</taxon>
        <taxon>Fungi</taxon>
        <taxon>Dikarya</taxon>
        <taxon>Ascomycota</taxon>
        <taxon>Taphrinomycotina</taxon>
        <taxon>Taphrinomycotina incertae sedis</taxon>
        <taxon>Saitoella</taxon>
    </lineage>
</organism>
<feature type="compositionally biased region" description="Acidic residues" evidence="12">
    <location>
        <begin position="336"/>
        <end position="352"/>
    </location>
</feature>
<dbReference type="GO" id="GO:0017148">
    <property type="term" value="P:negative regulation of translation"/>
    <property type="evidence" value="ECO:0007669"/>
    <property type="project" value="UniProtKB-KW"/>
</dbReference>
<evidence type="ECO:0000256" key="11">
    <source>
        <dbReference type="PROSITE-ProRule" id="PRU10141"/>
    </source>
</evidence>
<accession>A0A0E9NGG5</accession>
<keyword evidence="5 11" id="KW-0547">Nucleotide-binding</keyword>
<feature type="compositionally biased region" description="Basic and acidic residues" evidence="12">
    <location>
        <begin position="679"/>
        <end position="694"/>
    </location>
</feature>
<dbReference type="InterPro" id="IPR000719">
    <property type="entry name" value="Prot_kinase_dom"/>
</dbReference>
<evidence type="ECO:0000256" key="4">
    <source>
        <dbReference type="ARBA" id="ARBA00022679"/>
    </source>
</evidence>
<dbReference type="STRING" id="698492.A0A0E9NGG5"/>
<dbReference type="OrthoDB" id="1405469at2759"/>
<dbReference type="PROSITE" id="PS00107">
    <property type="entry name" value="PROTEIN_KINASE_ATP"/>
    <property type="match status" value="1"/>
</dbReference>
<dbReference type="InterPro" id="IPR017441">
    <property type="entry name" value="Protein_kinase_ATP_BS"/>
</dbReference>
<evidence type="ECO:0000259" key="13">
    <source>
        <dbReference type="PROSITE" id="PS50011"/>
    </source>
</evidence>
<keyword evidence="6" id="KW-0418">Kinase</keyword>
<evidence type="ECO:0000313" key="15">
    <source>
        <dbReference type="Proteomes" id="UP000033140"/>
    </source>
</evidence>
<feature type="compositionally biased region" description="Polar residues" evidence="12">
    <location>
        <begin position="357"/>
        <end position="370"/>
    </location>
</feature>
<dbReference type="Proteomes" id="UP000033140">
    <property type="component" value="Unassembled WGS sequence"/>
</dbReference>
<evidence type="ECO:0000256" key="10">
    <source>
        <dbReference type="ARBA" id="ARBA00042914"/>
    </source>
</evidence>
<dbReference type="PANTHER" id="PTHR11042">
    <property type="entry name" value="EUKARYOTIC TRANSLATION INITIATION FACTOR 2-ALPHA KINASE EIF2-ALPHA KINASE -RELATED"/>
    <property type="match status" value="1"/>
</dbReference>
<gene>
    <name evidence="14" type="ORF">G7K_3056-t1</name>
</gene>
<dbReference type="GO" id="GO:0005737">
    <property type="term" value="C:cytoplasm"/>
    <property type="evidence" value="ECO:0007669"/>
    <property type="project" value="TreeGrafter"/>
</dbReference>
<feature type="region of interest" description="Disordered" evidence="12">
    <location>
        <begin position="157"/>
        <end position="195"/>
    </location>
</feature>
<dbReference type="GO" id="GO:0005524">
    <property type="term" value="F:ATP binding"/>
    <property type="evidence" value="ECO:0007669"/>
    <property type="project" value="UniProtKB-UniRule"/>
</dbReference>
<reference evidence="14 15" key="3">
    <citation type="journal article" date="2015" name="Genome Announc.">
        <title>Draft Genome Sequence of the Archiascomycetous Yeast Saitoella complicata.</title>
        <authorList>
            <person name="Yamauchi K."/>
            <person name="Kondo S."/>
            <person name="Hamamoto M."/>
            <person name="Takahashi Y."/>
            <person name="Ogura Y."/>
            <person name="Hayashi T."/>
            <person name="Nishida H."/>
        </authorList>
    </citation>
    <scope>NUCLEOTIDE SEQUENCE [LARGE SCALE GENOMIC DNA]</scope>
    <source>
        <strain evidence="14 15">NRRL Y-17804</strain>
    </source>
</reference>
<evidence type="ECO:0000256" key="3">
    <source>
        <dbReference type="ARBA" id="ARBA00022553"/>
    </source>
</evidence>
<reference evidence="14 15" key="1">
    <citation type="journal article" date="2011" name="J. Gen. Appl. Microbiol.">
        <title>Draft genome sequencing of the enigmatic yeast Saitoella complicata.</title>
        <authorList>
            <person name="Nishida H."/>
            <person name="Hamamoto M."/>
            <person name="Sugiyama J."/>
        </authorList>
    </citation>
    <scope>NUCLEOTIDE SEQUENCE [LARGE SCALE GENOMIC DNA]</scope>
    <source>
        <strain evidence="14 15">NRRL Y-17804</strain>
    </source>
</reference>
<feature type="region of interest" description="Disordered" evidence="12">
    <location>
        <begin position="1"/>
        <end position="41"/>
    </location>
</feature>
<evidence type="ECO:0000256" key="9">
    <source>
        <dbReference type="ARBA" id="ARBA00037982"/>
    </source>
</evidence>
<feature type="compositionally biased region" description="Low complexity" evidence="12">
    <location>
        <begin position="386"/>
        <end position="407"/>
    </location>
</feature>
<name>A0A0E9NGG5_SAICN</name>
<dbReference type="InterPro" id="IPR050339">
    <property type="entry name" value="CC_SR_Kinase"/>
</dbReference>
<evidence type="ECO:0000313" key="14">
    <source>
        <dbReference type="EMBL" id="GAO48893.1"/>
    </source>
</evidence>
<keyword evidence="2" id="KW-0723">Serine/threonine-protein kinase</keyword>
<dbReference type="EMBL" id="BACD03000018">
    <property type="protein sequence ID" value="GAO48893.1"/>
    <property type="molecule type" value="Genomic_DNA"/>
</dbReference>
<comment type="similarity">
    <text evidence="9">Belongs to the protein kinase superfamily. Ser/Thr protein kinase family. GCN2 subfamily.</text>
</comment>
<dbReference type="Gene3D" id="3.30.200.20">
    <property type="entry name" value="Phosphorylase Kinase, domain 1"/>
    <property type="match status" value="1"/>
</dbReference>
<sequence length="724" mass="81168">MLKWNHEAFTEESFLDPSDTSSDDSSDQSQEDFSSDDTDRLKQIERRQSSGLTGETGKHGRLLLAALLDTYCELYETEPAQSKKLFYLICRQLKGMGILDEEYIEELSGVRETYKRAFKTLMGQAKELLEDDGDIPDPMAHHVDGVSRRAIGWDGDTTTDYSSSSDDSGDSEDHLGHSSFERPVFTRTTTPKSPGLTHLERMTLSDWLLPDKGSRYCNEFTEAAMLGKGGFGSVWRAKNLLDGRDYAVKKIILAQNKVAYSKIFSEIKCLAKLDHPHVIRYYGSWLEHSEFAKKKKGHTRNKEKKRHLAALDEQLLFHMEEELSDDEREDNHHHEEEEEDTDGGVVFGDEEIHESPATDTPPSAQSSPWGASSIPRLSIPVPPSSSVPAHIHLSTSHKSNKSSLSSSVETIPRSPDFSASFSIGGPRPRPVSTLAKTRARAASLIGSTTTCLTLFIQMHICTLTLADHLMERDYLSSGPLSTHVIQSTYLPLFRSVLEGVHYVHHDHGLVHRDIKPKNVFLDVIPRERSGAVELYVHKLQRQVWVLPKIGDFGLCVEDGQKMRSKRGEGTAAYAAPEQLNGKLVEGDAIASQKADVYSLGILLFELLHPFSTSMERANMLHNLRRGVLPEAFCAAHGREAALIMWMLSHQPSKRPTCQDLLEMDDAVMSASGTLLRSPPRKEREGSRENGEVDELRRRLVEMEMENRRLRSLVGELQGGDGRQR</sequence>
<dbReference type="EC" id="2.7.11.1" evidence="1"/>
<dbReference type="Gene3D" id="1.10.510.10">
    <property type="entry name" value="Transferase(Phosphotransferase) domain 1"/>
    <property type="match status" value="1"/>
</dbReference>
<dbReference type="InterPro" id="IPR054521">
    <property type="entry name" value="HRI2_3H"/>
</dbReference>
<evidence type="ECO:0000256" key="7">
    <source>
        <dbReference type="ARBA" id="ARBA00022840"/>
    </source>
</evidence>
<keyword evidence="8" id="KW-0652">Protein synthesis inhibitor</keyword>
<dbReference type="PROSITE" id="PS50011">
    <property type="entry name" value="PROTEIN_KINASE_DOM"/>
    <property type="match status" value="1"/>
</dbReference>
<keyword evidence="4" id="KW-0808">Transferase</keyword>
<dbReference type="AlphaFoldDB" id="A0A0E9NGG5"/>
<dbReference type="PANTHER" id="PTHR11042:SF187">
    <property type="entry name" value="EUKARYOTIC TRANSLATION INITIATION FACTOR 2-ALPHA KINASE 2"/>
    <property type="match status" value="1"/>
</dbReference>
<feature type="compositionally biased region" description="Low complexity" evidence="12">
    <location>
        <begin position="157"/>
        <end position="166"/>
    </location>
</feature>
<proteinExistence type="inferred from homology"/>
<dbReference type="InterPro" id="IPR008271">
    <property type="entry name" value="Ser/Thr_kinase_AS"/>
</dbReference>
<protein>
    <recommendedName>
        <fullName evidence="1">non-specific serine/threonine protein kinase</fullName>
        <ecNumber evidence="1">2.7.11.1</ecNumber>
    </recommendedName>
    <alternativeName>
        <fullName evidence="10">Heme-regulated eukaryotic initiation factor eIF-2-alpha kinase</fullName>
    </alternativeName>
</protein>
<evidence type="ECO:0000256" key="2">
    <source>
        <dbReference type="ARBA" id="ARBA00022527"/>
    </source>
</evidence>
<dbReference type="RefSeq" id="XP_019024465.1">
    <property type="nucleotide sequence ID" value="XM_019170608.1"/>
</dbReference>